<reference evidence="3 5" key="1">
    <citation type="submission" date="2016-09" db="EMBL/GenBank/DDBJ databases">
        <title>Rhizobium sp. nov., a novel species isolated from the rice rhizosphere.</title>
        <authorList>
            <person name="Zhao J."/>
            <person name="Zhang X."/>
        </authorList>
    </citation>
    <scope>NUCLEOTIDE SEQUENCE [LARGE SCALE GENOMIC DNA]</scope>
    <source>
        <strain evidence="3 5">MH17</strain>
    </source>
</reference>
<evidence type="ECO:0000313" key="5">
    <source>
        <dbReference type="Proteomes" id="UP000186143"/>
    </source>
</evidence>
<dbReference type="Proteomes" id="UP000186143">
    <property type="component" value="Unassembled WGS sequence"/>
</dbReference>
<evidence type="ECO:0000313" key="4">
    <source>
        <dbReference type="EMBL" id="OQP88090.1"/>
    </source>
</evidence>
<dbReference type="Pfam" id="PF07238">
    <property type="entry name" value="PilZ"/>
    <property type="match status" value="1"/>
</dbReference>
<dbReference type="GO" id="GO:0035438">
    <property type="term" value="F:cyclic-di-GMP binding"/>
    <property type="evidence" value="ECO:0007669"/>
    <property type="project" value="InterPro"/>
</dbReference>
<organism evidence="3 5">
    <name type="scientific">Xaviernesmea rhizosphaerae</name>
    <dbReference type="NCBI Taxonomy" id="1672749"/>
    <lineage>
        <taxon>Bacteria</taxon>
        <taxon>Pseudomonadati</taxon>
        <taxon>Pseudomonadota</taxon>
        <taxon>Alphaproteobacteria</taxon>
        <taxon>Hyphomicrobiales</taxon>
        <taxon>Rhizobiaceae</taxon>
        <taxon>Rhizobium/Agrobacterium group</taxon>
        <taxon>Xaviernesmea</taxon>
    </lineage>
</organism>
<dbReference type="SUPFAM" id="SSF141371">
    <property type="entry name" value="PilZ domain-like"/>
    <property type="match status" value="1"/>
</dbReference>
<dbReference type="EMBL" id="MSPX01000001">
    <property type="protein sequence ID" value="OQP88090.1"/>
    <property type="molecule type" value="Genomic_DNA"/>
</dbReference>
<gene>
    <name evidence="3" type="ORF">BJF92_04800</name>
    <name evidence="4" type="ORF">BTR14_01045</name>
</gene>
<dbReference type="InterPro" id="IPR009875">
    <property type="entry name" value="PilZ_domain"/>
</dbReference>
<reference evidence="4" key="2">
    <citation type="submission" date="2016-12" db="EMBL/GenBank/DDBJ databases">
        <authorList>
            <person name="Zhang X."/>
            <person name="Zhao J."/>
        </authorList>
    </citation>
    <scope>NUCLEOTIDE SEQUENCE</scope>
    <source>
        <strain evidence="4">RD15</strain>
    </source>
</reference>
<feature type="domain" description="PilZ" evidence="2">
    <location>
        <begin position="6"/>
        <end position="88"/>
    </location>
</feature>
<evidence type="ECO:0000256" key="1">
    <source>
        <dbReference type="SAM" id="MobiDB-lite"/>
    </source>
</evidence>
<proteinExistence type="predicted"/>
<dbReference type="Gene3D" id="2.40.10.220">
    <property type="entry name" value="predicted glycosyltransferase like domains"/>
    <property type="match status" value="1"/>
</dbReference>
<protein>
    <recommendedName>
        <fullName evidence="2">PilZ domain-containing protein</fullName>
    </recommendedName>
</protein>
<keyword evidence="6" id="KW-1185">Reference proteome</keyword>
<accession>A0A1Q9AG02</accession>
<dbReference type="RefSeq" id="WP_075636144.1">
    <property type="nucleotide sequence ID" value="NZ_MKIO01000038.1"/>
</dbReference>
<dbReference type="EMBL" id="MKIO01000038">
    <property type="protein sequence ID" value="OLP53902.1"/>
    <property type="molecule type" value="Genomic_DNA"/>
</dbReference>
<dbReference type="OrthoDB" id="8479088at2"/>
<name>A0A1Q9AG02_9HYPH</name>
<dbReference type="STRING" id="1672749.BJF92_04800"/>
<feature type="region of interest" description="Disordered" evidence="1">
    <location>
        <begin position="1"/>
        <end position="21"/>
    </location>
</feature>
<dbReference type="AlphaFoldDB" id="A0A1Q9AG02"/>
<evidence type="ECO:0000313" key="3">
    <source>
        <dbReference type="EMBL" id="OLP53902.1"/>
    </source>
</evidence>
<comment type="caution">
    <text evidence="3">The sequence shown here is derived from an EMBL/GenBank/DDBJ whole genome shotgun (WGS) entry which is preliminary data.</text>
</comment>
<evidence type="ECO:0000259" key="2">
    <source>
        <dbReference type="Pfam" id="PF07238"/>
    </source>
</evidence>
<evidence type="ECO:0000313" key="6">
    <source>
        <dbReference type="Proteomes" id="UP000192652"/>
    </source>
</evidence>
<sequence>MRHYQNRREEPRSPARIEGQVRCHDAQTRGRVLNLSPGGVCIELRGPIGASQGAPIVLDTEAVGLLQGIVHWSRGDRIGIRLERSSNAAAKISSYFRLFARG</sequence>
<dbReference type="Proteomes" id="UP000192652">
    <property type="component" value="Unassembled WGS sequence"/>
</dbReference>
<reference evidence="4 6" key="3">
    <citation type="journal article" date="2017" name="Antonie Van Leeuwenhoek">
        <title>Rhizobium rhizosphaerae sp. nov., a novel species isolated from rice rhizosphere.</title>
        <authorList>
            <person name="Zhao J.J."/>
            <person name="Zhang J."/>
            <person name="Zhang R.J."/>
            <person name="Zhang C.W."/>
            <person name="Yin H.Q."/>
            <person name="Zhang X.X."/>
        </authorList>
    </citation>
    <scope>NUCLEOTIDE SEQUENCE [LARGE SCALE GENOMIC DNA]</scope>
    <source>
        <strain evidence="4 6">RD15</strain>
    </source>
</reference>